<protein>
    <submittedName>
        <fullName evidence="11">Ger(X)C family spore germination protein</fullName>
    </submittedName>
</protein>
<evidence type="ECO:0000256" key="3">
    <source>
        <dbReference type="ARBA" id="ARBA00022544"/>
    </source>
</evidence>
<evidence type="ECO:0000256" key="1">
    <source>
        <dbReference type="ARBA" id="ARBA00004635"/>
    </source>
</evidence>
<comment type="subcellular location">
    <subcellularLocation>
        <location evidence="1">Membrane</location>
        <topology evidence="1">Lipid-anchor</topology>
    </subcellularLocation>
</comment>
<evidence type="ECO:0000259" key="10">
    <source>
        <dbReference type="Pfam" id="PF25198"/>
    </source>
</evidence>
<comment type="caution">
    <text evidence="11">The sequence shown here is derived from an EMBL/GenBank/DDBJ whole genome shotgun (WGS) entry which is preliminary data.</text>
</comment>
<feature type="domain" description="Spore germination GerAC-like C-terminal" evidence="9">
    <location>
        <begin position="208"/>
        <end position="375"/>
    </location>
</feature>
<keyword evidence="4 8" id="KW-0732">Signal</keyword>
<dbReference type="Pfam" id="PF05504">
    <property type="entry name" value="Spore_GerAC"/>
    <property type="match status" value="1"/>
</dbReference>
<dbReference type="InterPro" id="IPR046953">
    <property type="entry name" value="Spore_GerAC-like_C"/>
</dbReference>
<organism evidence="11 12">
    <name type="scientific">Guptibacillus hwajinpoensis</name>
    <dbReference type="NCBI Taxonomy" id="208199"/>
    <lineage>
        <taxon>Bacteria</taxon>
        <taxon>Bacillati</taxon>
        <taxon>Bacillota</taxon>
        <taxon>Bacilli</taxon>
        <taxon>Bacillales</taxon>
        <taxon>Guptibacillaceae</taxon>
        <taxon>Guptibacillus</taxon>
    </lineage>
</organism>
<evidence type="ECO:0000313" key="12">
    <source>
        <dbReference type="Proteomes" id="UP000447833"/>
    </source>
</evidence>
<dbReference type="PANTHER" id="PTHR35789:SF1">
    <property type="entry name" value="SPORE GERMINATION PROTEIN B3"/>
    <property type="match status" value="1"/>
</dbReference>
<keyword evidence="5" id="KW-0472">Membrane</keyword>
<dbReference type="InterPro" id="IPR057336">
    <property type="entry name" value="GerAC_N"/>
</dbReference>
<evidence type="ECO:0000256" key="5">
    <source>
        <dbReference type="ARBA" id="ARBA00023136"/>
    </source>
</evidence>
<dbReference type="PANTHER" id="PTHR35789">
    <property type="entry name" value="SPORE GERMINATION PROTEIN B3"/>
    <property type="match status" value="1"/>
</dbReference>
<dbReference type="InterPro" id="IPR038501">
    <property type="entry name" value="Spore_GerAC_C_sf"/>
</dbReference>
<feature type="signal peptide" evidence="8">
    <location>
        <begin position="1"/>
        <end position="20"/>
    </location>
</feature>
<dbReference type="Gene3D" id="6.20.190.10">
    <property type="entry name" value="Nutrient germinant receptor protein C, domain 1"/>
    <property type="match status" value="1"/>
</dbReference>
<dbReference type="RefSeq" id="WP_160919947.1">
    <property type="nucleotide sequence ID" value="NZ_WMEY01000004.1"/>
</dbReference>
<dbReference type="PROSITE" id="PS51257">
    <property type="entry name" value="PROKAR_LIPOPROTEIN"/>
    <property type="match status" value="1"/>
</dbReference>
<dbReference type="Pfam" id="PF25198">
    <property type="entry name" value="Spore_GerAC_N"/>
    <property type="match status" value="1"/>
</dbReference>
<dbReference type="InterPro" id="IPR008844">
    <property type="entry name" value="Spore_GerAC-like"/>
</dbReference>
<keyword evidence="6" id="KW-0564">Palmitate</keyword>
<evidence type="ECO:0000313" key="11">
    <source>
        <dbReference type="EMBL" id="MYL64505.1"/>
    </source>
</evidence>
<accession>A0A845F1C4</accession>
<reference evidence="11 12" key="1">
    <citation type="submission" date="2019-11" db="EMBL/GenBank/DDBJ databases">
        <title>Genome sequences of 17 halophilic strains isolated from different environments.</title>
        <authorList>
            <person name="Furrow R.E."/>
        </authorList>
    </citation>
    <scope>NUCLEOTIDE SEQUENCE [LARGE SCALE GENOMIC DNA]</scope>
    <source>
        <strain evidence="11 12">22506_14_FS</strain>
    </source>
</reference>
<feature type="domain" description="Spore germination protein N-terminal" evidence="10">
    <location>
        <begin position="21"/>
        <end position="198"/>
    </location>
</feature>
<evidence type="ECO:0000256" key="4">
    <source>
        <dbReference type="ARBA" id="ARBA00022729"/>
    </source>
</evidence>
<comment type="similarity">
    <text evidence="2">Belongs to the GerABKC lipoprotein family.</text>
</comment>
<gene>
    <name evidence="11" type="ORF">GLW07_14195</name>
</gene>
<dbReference type="GO" id="GO:0016020">
    <property type="term" value="C:membrane"/>
    <property type="evidence" value="ECO:0007669"/>
    <property type="project" value="UniProtKB-SubCell"/>
</dbReference>
<evidence type="ECO:0000256" key="6">
    <source>
        <dbReference type="ARBA" id="ARBA00023139"/>
    </source>
</evidence>
<keyword evidence="7" id="KW-0449">Lipoprotein</keyword>
<sequence length="380" mass="43077">MRKGLLVFISLHLLFLTACWDSNEIEDLGMIMGIGLDYNESGDDAFSMTNQYVVPNNIEGTQFGSSGGTPYQNITLNGSNFFQIIRENSLETDRPPNYTHLKSMVLTERLLKEEPLKQLISFFLRDHEFRRTVAVFITKESSADILAVEPTKEMFPAVQLKELTQNHDRSLYVQDTLKFGEVSKKITEGASFVIPEVGINKGRIRLLGAGIITDKSEQIAGWLTPEEIGGLKWVTNEVSGGLVAIKENNSEADQAVLEITKASTSIEPVLKDGQLTIQLKVKSSLRLAEDWEIKRDVFQEGWEDDLKKQGEKVVKEEMEHVISIAQEQKLDYLEFGTWTSIKQPAYWQKHHKDWERIFAQLPVTIDIDFTLTGYGTQDIN</sequence>
<dbReference type="Gene3D" id="3.30.300.210">
    <property type="entry name" value="Nutrient germinant receptor protein C, domain 3"/>
    <property type="match status" value="1"/>
</dbReference>
<feature type="chain" id="PRO_5038766230" evidence="8">
    <location>
        <begin position="21"/>
        <end position="380"/>
    </location>
</feature>
<evidence type="ECO:0000256" key="7">
    <source>
        <dbReference type="ARBA" id="ARBA00023288"/>
    </source>
</evidence>
<name>A0A845F1C4_9BACL</name>
<dbReference type="EMBL" id="WMEY01000004">
    <property type="protein sequence ID" value="MYL64505.1"/>
    <property type="molecule type" value="Genomic_DNA"/>
</dbReference>
<dbReference type="NCBIfam" id="TIGR02887">
    <property type="entry name" value="spore_ger_x_C"/>
    <property type="match status" value="1"/>
</dbReference>
<dbReference type="AlphaFoldDB" id="A0A845F1C4"/>
<proteinExistence type="inferred from homology"/>
<evidence type="ECO:0000259" key="9">
    <source>
        <dbReference type="Pfam" id="PF05504"/>
    </source>
</evidence>
<dbReference type="Proteomes" id="UP000447833">
    <property type="component" value="Unassembled WGS sequence"/>
</dbReference>
<evidence type="ECO:0000256" key="8">
    <source>
        <dbReference type="SAM" id="SignalP"/>
    </source>
</evidence>
<keyword evidence="3" id="KW-0309">Germination</keyword>
<dbReference type="GO" id="GO:0009847">
    <property type="term" value="P:spore germination"/>
    <property type="evidence" value="ECO:0007669"/>
    <property type="project" value="InterPro"/>
</dbReference>
<evidence type="ECO:0000256" key="2">
    <source>
        <dbReference type="ARBA" id="ARBA00007886"/>
    </source>
</evidence>